<comment type="caution">
    <text evidence="2">The sequence shown here is derived from an EMBL/GenBank/DDBJ whole genome shotgun (WGS) entry which is preliminary data.</text>
</comment>
<dbReference type="Proteomes" id="UP001189429">
    <property type="component" value="Unassembled WGS sequence"/>
</dbReference>
<protein>
    <submittedName>
        <fullName evidence="2">Uncharacterized protein</fullName>
    </submittedName>
</protein>
<evidence type="ECO:0000313" key="3">
    <source>
        <dbReference type="Proteomes" id="UP001189429"/>
    </source>
</evidence>
<feature type="non-terminal residue" evidence="2">
    <location>
        <position position="115"/>
    </location>
</feature>
<organism evidence="2 3">
    <name type="scientific">Prorocentrum cordatum</name>
    <dbReference type="NCBI Taxonomy" id="2364126"/>
    <lineage>
        <taxon>Eukaryota</taxon>
        <taxon>Sar</taxon>
        <taxon>Alveolata</taxon>
        <taxon>Dinophyceae</taxon>
        <taxon>Prorocentrales</taxon>
        <taxon>Prorocentraceae</taxon>
        <taxon>Prorocentrum</taxon>
    </lineage>
</organism>
<name>A0ABN9Y513_9DINO</name>
<keyword evidence="3" id="KW-1185">Reference proteome</keyword>
<sequence>MVLPSNGGDDTKKEFVRQVRRRETDGGAQSAQKSCAGIGPRSKSLHVLMMKMLLSFAQSHRNIEGVLFDVRIAPADPPEVLEMQEQGSAYNAQAQAKGKGHGFGAPHVHVFEGLL</sequence>
<proteinExistence type="predicted"/>
<dbReference type="EMBL" id="CAUYUJ010021900">
    <property type="protein sequence ID" value="CAK0907646.1"/>
    <property type="molecule type" value="Genomic_DNA"/>
</dbReference>
<accession>A0ABN9Y513</accession>
<evidence type="ECO:0000256" key="1">
    <source>
        <dbReference type="SAM" id="MobiDB-lite"/>
    </source>
</evidence>
<feature type="compositionally biased region" description="Basic and acidic residues" evidence="1">
    <location>
        <begin position="9"/>
        <end position="25"/>
    </location>
</feature>
<reference evidence="2" key="1">
    <citation type="submission" date="2023-10" db="EMBL/GenBank/DDBJ databases">
        <authorList>
            <person name="Chen Y."/>
            <person name="Shah S."/>
            <person name="Dougan E. K."/>
            <person name="Thang M."/>
            <person name="Chan C."/>
        </authorList>
    </citation>
    <scope>NUCLEOTIDE SEQUENCE [LARGE SCALE GENOMIC DNA]</scope>
</reference>
<evidence type="ECO:0000313" key="2">
    <source>
        <dbReference type="EMBL" id="CAK0907646.1"/>
    </source>
</evidence>
<gene>
    <name evidence="2" type="ORF">PCOR1329_LOCUS82609</name>
</gene>
<feature type="region of interest" description="Disordered" evidence="1">
    <location>
        <begin position="1"/>
        <end position="37"/>
    </location>
</feature>